<evidence type="ECO:0000256" key="5">
    <source>
        <dbReference type="SAM" id="MobiDB-lite"/>
    </source>
</evidence>
<dbReference type="GO" id="GO:0004930">
    <property type="term" value="F:G protein-coupled receptor activity"/>
    <property type="evidence" value="ECO:0007669"/>
    <property type="project" value="TreeGrafter"/>
</dbReference>
<accession>A0AAV9GGM9</accession>
<dbReference type="Proteomes" id="UP001321760">
    <property type="component" value="Unassembled WGS sequence"/>
</dbReference>
<feature type="transmembrane region" description="Helical" evidence="6">
    <location>
        <begin position="34"/>
        <end position="58"/>
    </location>
</feature>
<dbReference type="EMBL" id="MU865954">
    <property type="protein sequence ID" value="KAK4446836.1"/>
    <property type="molecule type" value="Genomic_DNA"/>
</dbReference>
<feature type="transmembrane region" description="Helical" evidence="6">
    <location>
        <begin position="344"/>
        <end position="367"/>
    </location>
</feature>
<dbReference type="PANTHER" id="PTHR23112:SF37">
    <property type="entry name" value="G PROTEIN-COUPLED RECEPTOR GPR1"/>
    <property type="match status" value="1"/>
</dbReference>
<feature type="transmembrane region" description="Helical" evidence="6">
    <location>
        <begin position="254"/>
        <end position="273"/>
    </location>
</feature>
<dbReference type="GO" id="GO:0007189">
    <property type="term" value="P:adenylate cyclase-activating G protein-coupled receptor signaling pathway"/>
    <property type="evidence" value="ECO:0007669"/>
    <property type="project" value="TreeGrafter"/>
</dbReference>
<feature type="compositionally biased region" description="Low complexity" evidence="5">
    <location>
        <begin position="459"/>
        <end position="471"/>
    </location>
</feature>
<dbReference type="SUPFAM" id="SSF81321">
    <property type="entry name" value="Family A G protein-coupled receptor-like"/>
    <property type="match status" value="1"/>
</dbReference>
<comment type="caution">
    <text evidence="7">The sequence shown here is derived from an EMBL/GenBank/DDBJ whole genome shotgun (WGS) entry which is preliminary data.</text>
</comment>
<feature type="region of interest" description="Disordered" evidence="5">
    <location>
        <begin position="434"/>
        <end position="479"/>
    </location>
</feature>
<dbReference type="Gene3D" id="1.20.1070.10">
    <property type="entry name" value="Rhodopsin 7-helix transmembrane proteins"/>
    <property type="match status" value="1"/>
</dbReference>
<name>A0AAV9GGM9_9PEZI</name>
<evidence type="ECO:0000256" key="3">
    <source>
        <dbReference type="ARBA" id="ARBA00022989"/>
    </source>
</evidence>
<proteinExistence type="predicted"/>
<gene>
    <name evidence="7" type="ORF">QBC34DRAFT_468969</name>
</gene>
<keyword evidence="4 6" id="KW-0472">Membrane</keyword>
<dbReference type="PANTHER" id="PTHR23112">
    <property type="entry name" value="G PROTEIN-COUPLED RECEPTOR 157-RELATED"/>
    <property type="match status" value="1"/>
</dbReference>
<feature type="region of interest" description="Disordered" evidence="5">
    <location>
        <begin position="508"/>
        <end position="534"/>
    </location>
</feature>
<evidence type="ECO:0000313" key="7">
    <source>
        <dbReference type="EMBL" id="KAK4446836.1"/>
    </source>
</evidence>
<feature type="transmembrane region" description="Helical" evidence="6">
    <location>
        <begin position="165"/>
        <end position="187"/>
    </location>
</feature>
<keyword evidence="8" id="KW-1185">Reference proteome</keyword>
<sequence length="534" mass="58443">MNSQTYNHAVLAKLTDSEDATNTLSPLPPVLRSGLVPVAMFGFISFLSSFWLFSYLTYKFYVWQMLPSPEKRSTSPEPLSPTTSDINGFLVPANHFCPPMDEKRGTPKESFFRKLRREPPNQFLMLIYNLLLADIQQAMAFMLNIEWLVKDSLDVEDKTCWAQGWFISTGDLASSVFISLIAVHTYLGVVKGYRVPTWIFYTVIACGWAFTYGTGILGVIITRNGEGVGGLYVRAGAWCWVNSAFQDLRLTLHYLWIFICLAFTTVVYIAIYVHLQIHSKHSETCCLSSGGMHSSPGEHYPNPDPNRASPIPSMAPSSPRSTITDMSTLKRLPPLPASARHPTFLLYPIIYVLCTAPLAAGRIASMAGNKVPLSYFCFAGAMIASAGWLDVILYSSTRRAIVFSGEAPPSQDTGIDTFAFMRAPEEIKMGNTVSVSAGDPKARKRWDRWGPSKSSAGARLRNLGSGNNSRNGSKETIGSGLGMGLGEVMGMAIQCETTTSVTIEEAPESVVGVSRKTSNASAMSHGSRVQRSGV</sequence>
<dbReference type="GO" id="GO:0005886">
    <property type="term" value="C:plasma membrane"/>
    <property type="evidence" value="ECO:0007669"/>
    <property type="project" value="TreeGrafter"/>
</dbReference>
<feature type="transmembrane region" description="Helical" evidence="6">
    <location>
        <begin position="123"/>
        <end position="145"/>
    </location>
</feature>
<feature type="region of interest" description="Disordered" evidence="5">
    <location>
        <begin position="296"/>
        <end position="323"/>
    </location>
</feature>
<reference evidence="7" key="2">
    <citation type="submission" date="2023-05" db="EMBL/GenBank/DDBJ databases">
        <authorList>
            <consortium name="Lawrence Berkeley National Laboratory"/>
            <person name="Steindorff A."/>
            <person name="Hensen N."/>
            <person name="Bonometti L."/>
            <person name="Westerberg I."/>
            <person name="Brannstrom I.O."/>
            <person name="Guillou S."/>
            <person name="Cros-Aarteil S."/>
            <person name="Calhoun S."/>
            <person name="Haridas S."/>
            <person name="Kuo A."/>
            <person name="Mondo S."/>
            <person name="Pangilinan J."/>
            <person name="Riley R."/>
            <person name="Labutti K."/>
            <person name="Andreopoulos B."/>
            <person name="Lipzen A."/>
            <person name="Chen C."/>
            <person name="Yanf M."/>
            <person name="Daum C."/>
            <person name="Ng V."/>
            <person name="Clum A."/>
            <person name="Ohm R."/>
            <person name="Martin F."/>
            <person name="Silar P."/>
            <person name="Natvig D."/>
            <person name="Lalanne C."/>
            <person name="Gautier V."/>
            <person name="Ament-Velasquez S.L."/>
            <person name="Kruys A."/>
            <person name="Hutchinson M.I."/>
            <person name="Powell A.J."/>
            <person name="Barry K."/>
            <person name="Miller A.N."/>
            <person name="Grigoriev I.V."/>
            <person name="Debuchy R."/>
            <person name="Gladieux P."/>
            <person name="Thoren M.H."/>
            <person name="Johannesson H."/>
        </authorList>
    </citation>
    <scope>NUCLEOTIDE SEQUENCE</scope>
    <source>
        <strain evidence="7">PSN243</strain>
    </source>
</reference>
<feature type="transmembrane region" description="Helical" evidence="6">
    <location>
        <begin position="199"/>
        <end position="221"/>
    </location>
</feature>
<feature type="compositionally biased region" description="Low complexity" evidence="5">
    <location>
        <begin position="307"/>
        <end position="321"/>
    </location>
</feature>
<evidence type="ECO:0000256" key="2">
    <source>
        <dbReference type="ARBA" id="ARBA00022692"/>
    </source>
</evidence>
<reference evidence="7" key="1">
    <citation type="journal article" date="2023" name="Mol. Phylogenet. Evol.">
        <title>Genome-scale phylogeny and comparative genomics of the fungal order Sordariales.</title>
        <authorList>
            <person name="Hensen N."/>
            <person name="Bonometti L."/>
            <person name="Westerberg I."/>
            <person name="Brannstrom I.O."/>
            <person name="Guillou S."/>
            <person name="Cros-Aarteil S."/>
            <person name="Calhoun S."/>
            <person name="Haridas S."/>
            <person name="Kuo A."/>
            <person name="Mondo S."/>
            <person name="Pangilinan J."/>
            <person name="Riley R."/>
            <person name="LaButti K."/>
            <person name="Andreopoulos B."/>
            <person name="Lipzen A."/>
            <person name="Chen C."/>
            <person name="Yan M."/>
            <person name="Daum C."/>
            <person name="Ng V."/>
            <person name="Clum A."/>
            <person name="Steindorff A."/>
            <person name="Ohm R.A."/>
            <person name="Martin F."/>
            <person name="Silar P."/>
            <person name="Natvig D.O."/>
            <person name="Lalanne C."/>
            <person name="Gautier V."/>
            <person name="Ament-Velasquez S.L."/>
            <person name="Kruys A."/>
            <person name="Hutchinson M.I."/>
            <person name="Powell A.J."/>
            <person name="Barry K."/>
            <person name="Miller A.N."/>
            <person name="Grigoriev I.V."/>
            <person name="Debuchy R."/>
            <person name="Gladieux P."/>
            <person name="Hiltunen Thoren M."/>
            <person name="Johannesson H."/>
        </authorList>
    </citation>
    <scope>NUCLEOTIDE SEQUENCE</scope>
    <source>
        <strain evidence="7">PSN243</strain>
    </source>
</reference>
<feature type="transmembrane region" description="Helical" evidence="6">
    <location>
        <begin position="373"/>
        <end position="394"/>
    </location>
</feature>
<organism evidence="7 8">
    <name type="scientific">Podospora aff. communis PSN243</name>
    <dbReference type="NCBI Taxonomy" id="3040156"/>
    <lineage>
        <taxon>Eukaryota</taxon>
        <taxon>Fungi</taxon>
        <taxon>Dikarya</taxon>
        <taxon>Ascomycota</taxon>
        <taxon>Pezizomycotina</taxon>
        <taxon>Sordariomycetes</taxon>
        <taxon>Sordariomycetidae</taxon>
        <taxon>Sordariales</taxon>
        <taxon>Podosporaceae</taxon>
        <taxon>Podospora</taxon>
    </lineage>
</organism>
<comment type="subcellular location">
    <subcellularLocation>
        <location evidence="1">Membrane</location>
        <topology evidence="1">Multi-pass membrane protein</topology>
    </subcellularLocation>
</comment>
<keyword evidence="3 6" id="KW-1133">Transmembrane helix</keyword>
<keyword evidence="2 6" id="KW-0812">Transmembrane</keyword>
<keyword evidence="7" id="KW-0675">Receptor</keyword>
<protein>
    <submittedName>
        <fullName evidence="7">G protein-coupled glucose receptor regulating Gpa2-domain-containing protein</fullName>
    </submittedName>
</protein>
<dbReference type="AlphaFoldDB" id="A0AAV9GGM9"/>
<evidence type="ECO:0000313" key="8">
    <source>
        <dbReference type="Proteomes" id="UP001321760"/>
    </source>
</evidence>
<evidence type="ECO:0000256" key="4">
    <source>
        <dbReference type="ARBA" id="ARBA00023136"/>
    </source>
</evidence>
<evidence type="ECO:0000256" key="6">
    <source>
        <dbReference type="SAM" id="Phobius"/>
    </source>
</evidence>
<feature type="compositionally biased region" description="Polar residues" evidence="5">
    <location>
        <begin position="515"/>
        <end position="534"/>
    </location>
</feature>
<evidence type="ECO:0000256" key="1">
    <source>
        <dbReference type="ARBA" id="ARBA00004141"/>
    </source>
</evidence>